<dbReference type="AlphaFoldDB" id="A0A8J2P6I7"/>
<reference evidence="2" key="1">
    <citation type="submission" date="2021-06" db="EMBL/GenBank/DDBJ databases">
        <authorList>
            <person name="Hodson N. C."/>
            <person name="Mongue J. A."/>
            <person name="Jaron S. K."/>
        </authorList>
    </citation>
    <scope>NUCLEOTIDE SEQUENCE</scope>
</reference>
<dbReference type="OrthoDB" id="5046242at2759"/>
<dbReference type="InterPro" id="IPR050281">
    <property type="entry name" value="Flavin_monoamine_oxidase"/>
</dbReference>
<dbReference type="PANTHER" id="PTHR10742:SF416">
    <property type="entry name" value="SPERMINE OXIDASE"/>
    <property type="match status" value="1"/>
</dbReference>
<proteinExistence type="predicted"/>
<gene>
    <name evidence="2" type="ORF">AFUS01_LOCUS16513</name>
</gene>
<accession>A0A8J2P6I7</accession>
<evidence type="ECO:0000313" key="2">
    <source>
        <dbReference type="EMBL" id="CAG7727682.1"/>
    </source>
</evidence>
<keyword evidence="3" id="KW-1185">Reference proteome</keyword>
<evidence type="ECO:0000313" key="3">
    <source>
        <dbReference type="Proteomes" id="UP000708208"/>
    </source>
</evidence>
<sequence length="514" mass="57931">MHVYKTIIIGAGVAGLAAAKFFSENGHQDFLILEAQDRIGGRIDTIEFGSSGPGKSIIELGAQWIHGEDNDFLKLVDKEEMRHKKTSWEGEGEFRTKTGESIPKEKVQEIVDWVNKTLDEIEAPEIIPYGDSFDDEKEDMDFTNDSSVGSLLKTKFEDYLNESKDDLPREIQMAIFQWTMSFQRIDNACHQMTDLSLRFWPDFEINGGELYNNFKSGATKMLQKMSQKFLTPGNIKLSSPVSSINWQTEEIQIFITNPNNQSNVDSFYLCQSVVITCSIGVLKLSKSLFSPPLPVNISYAIESTGFGPLTKIFLEWDKPWWPEDFRGLQLLWPEEYINCCDHSYDAVDMDAGSCHERYEDSWVKAITGFDPVLDNPNVLLAWLGGPEATHVESLDVTVVIQKCTQVLREFTGASVPTPKSAVVSKWSSNPYIRGAYCYRSVAGDKIPGDIASILTLPIYNEDDLGLLKPALIFAGEAIHKSHYSTVHGAYESGQSQAQLLLELFTEWQQQREHE</sequence>
<organism evidence="2 3">
    <name type="scientific">Allacma fusca</name>
    <dbReference type="NCBI Taxonomy" id="39272"/>
    <lineage>
        <taxon>Eukaryota</taxon>
        <taxon>Metazoa</taxon>
        <taxon>Ecdysozoa</taxon>
        <taxon>Arthropoda</taxon>
        <taxon>Hexapoda</taxon>
        <taxon>Collembola</taxon>
        <taxon>Symphypleona</taxon>
        <taxon>Sminthuridae</taxon>
        <taxon>Allacma</taxon>
    </lineage>
</organism>
<dbReference type="InterPro" id="IPR002937">
    <property type="entry name" value="Amino_oxidase"/>
</dbReference>
<dbReference type="Proteomes" id="UP000708208">
    <property type="component" value="Unassembled WGS sequence"/>
</dbReference>
<evidence type="ECO:0000259" key="1">
    <source>
        <dbReference type="Pfam" id="PF01593"/>
    </source>
</evidence>
<dbReference type="PANTHER" id="PTHR10742">
    <property type="entry name" value="FLAVIN MONOAMINE OXIDASE"/>
    <property type="match status" value="1"/>
</dbReference>
<name>A0A8J2P6I7_9HEXA</name>
<dbReference type="Pfam" id="PF01593">
    <property type="entry name" value="Amino_oxidase"/>
    <property type="match status" value="1"/>
</dbReference>
<dbReference type="GO" id="GO:0046592">
    <property type="term" value="F:polyamine oxidase activity"/>
    <property type="evidence" value="ECO:0007669"/>
    <property type="project" value="TreeGrafter"/>
</dbReference>
<comment type="caution">
    <text evidence="2">The sequence shown here is derived from an EMBL/GenBank/DDBJ whole genome shotgun (WGS) entry which is preliminary data.</text>
</comment>
<protein>
    <recommendedName>
        <fullName evidence="1">Amine oxidase domain-containing protein</fullName>
    </recommendedName>
</protein>
<feature type="domain" description="Amine oxidase" evidence="1">
    <location>
        <begin position="13"/>
        <end position="501"/>
    </location>
</feature>
<dbReference type="EMBL" id="CAJVCH010152291">
    <property type="protein sequence ID" value="CAG7727682.1"/>
    <property type="molecule type" value="Genomic_DNA"/>
</dbReference>